<feature type="region of interest" description="Disordered" evidence="1">
    <location>
        <begin position="120"/>
        <end position="173"/>
    </location>
</feature>
<dbReference type="AlphaFoldDB" id="A0AAW0BR51"/>
<feature type="compositionally biased region" description="Polar residues" evidence="1">
    <location>
        <begin position="164"/>
        <end position="173"/>
    </location>
</feature>
<feature type="compositionally biased region" description="Polar residues" evidence="1">
    <location>
        <begin position="126"/>
        <end position="137"/>
    </location>
</feature>
<gene>
    <name evidence="2" type="ORF">R3P38DRAFT_3516185</name>
</gene>
<dbReference type="Proteomes" id="UP001362999">
    <property type="component" value="Unassembled WGS sequence"/>
</dbReference>
<proteinExistence type="predicted"/>
<sequence>MSPYSFVLRLDSPPTGFRLEYKNQEFRYPYHERAPCEAYFTFGYSACDLLLSAARRHALICGTSQVAPMTLAMSTPLGAIIGINKDEEGNKRTVQDFGAAPFNILAHRSHVRVVVSAPASPTASSMSDGQLAATTSEPVEEPEDLVSAFEGIDDSDQDDSPPITASSAQPDPQ</sequence>
<accession>A0AAW0BR51</accession>
<comment type="caution">
    <text evidence="2">The sequence shown here is derived from an EMBL/GenBank/DDBJ whole genome shotgun (WGS) entry which is preliminary data.</text>
</comment>
<keyword evidence="3" id="KW-1185">Reference proteome</keyword>
<evidence type="ECO:0000313" key="2">
    <source>
        <dbReference type="EMBL" id="KAK7029171.1"/>
    </source>
</evidence>
<evidence type="ECO:0000256" key="1">
    <source>
        <dbReference type="SAM" id="MobiDB-lite"/>
    </source>
</evidence>
<reference evidence="2 3" key="1">
    <citation type="journal article" date="2024" name="J Genomics">
        <title>Draft genome sequencing and assembly of Favolaschia claudopus CIRM-BRFM 2984 isolated from oak limbs.</title>
        <authorList>
            <person name="Navarro D."/>
            <person name="Drula E."/>
            <person name="Chaduli D."/>
            <person name="Cazenave R."/>
            <person name="Ahrendt S."/>
            <person name="Wang J."/>
            <person name="Lipzen A."/>
            <person name="Daum C."/>
            <person name="Barry K."/>
            <person name="Grigoriev I.V."/>
            <person name="Favel A."/>
            <person name="Rosso M.N."/>
            <person name="Martin F."/>
        </authorList>
    </citation>
    <scope>NUCLEOTIDE SEQUENCE [LARGE SCALE GENOMIC DNA]</scope>
    <source>
        <strain evidence="2 3">CIRM-BRFM 2984</strain>
    </source>
</reference>
<dbReference type="EMBL" id="JAWWNJ010000027">
    <property type="protein sequence ID" value="KAK7029171.1"/>
    <property type="molecule type" value="Genomic_DNA"/>
</dbReference>
<name>A0AAW0BR51_9AGAR</name>
<evidence type="ECO:0000313" key="3">
    <source>
        <dbReference type="Proteomes" id="UP001362999"/>
    </source>
</evidence>
<protein>
    <submittedName>
        <fullName evidence="2">Uncharacterized protein</fullName>
    </submittedName>
</protein>
<organism evidence="2 3">
    <name type="scientific">Favolaschia claudopus</name>
    <dbReference type="NCBI Taxonomy" id="2862362"/>
    <lineage>
        <taxon>Eukaryota</taxon>
        <taxon>Fungi</taxon>
        <taxon>Dikarya</taxon>
        <taxon>Basidiomycota</taxon>
        <taxon>Agaricomycotina</taxon>
        <taxon>Agaricomycetes</taxon>
        <taxon>Agaricomycetidae</taxon>
        <taxon>Agaricales</taxon>
        <taxon>Marasmiineae</taxon>
        <taxon>Mycenaceae</taxon>
        <taxon>Favolaschia</taxon>
    </lineage>
</organism>